<dbReference type="EMBL" id="CP017558">
    <property type="protein sequence ID" value="AOW07576.1"/>
    <property type="molecule type" value="Genomic_DNA"/>
</dbReference>
<keyword evidence="1" id="KW-0812">Transmembrane</keyword>
<gene>
    <name evidence="3" type="ORF">B0I71DRAFT_127687</name>
    <name evidence="2" type="ORF">YALI1_F29905g</name>
</gene>
<dbReference type="GeneID" id="2908807"/>
<dbReference type="OrthoDB" id="4084016at2759"/>
<name>A0A1H6PYW4_YARLL</name>
<accession>A0A1H6PYW4</accession>
<keyword evidence="1" id="KW-1133">Transmembrane helix</keyword>
<reference evidence="3 5" key="2">
    <citation type="submission" date="2018-07" db="EMBL/GenBank/DDBJ databases">
        <title>Draft Genome Assemblies for Five Robust Yarrowia lipolytica Strains Exhibiting High Lipid Production and Pentose Sugar Utilization and Sugar Alcohol Secretion from Undetoxified Lignocellulosic Biomass Hydrolysates.</title>
        <authorList>
            <consortium name="DOE Joint Genome Institute"/>
            <person name="Walker C."/>
            <person name="Ryu S."/>
            <person name="Na H."/>
            <person name="Zane M."/>
            <person name="LaButti K."/>
            <person name="Lipzen A."/>
            <person name="Haridas S."/>
            <person name="Barry K."/>
            <person name="Grigoriev I.V."/>
            <person name="Quarterman J."/>
            <person name="Slininger P."/>
            <person name="Dien B."/>
            <person name="Trinh C.T."/>
        </authorList>
    </citation>
    <scope>NUCLEOTIDE SEQUENCE [LARGE SCALE GENOMIC DNA]</scope>
    <source>
        <strain evidence="3 5">YB392</strain>
    </source>
</reference>
<evidence type="ECO:0000313" key="4">
    <source>
        <dbReference type="Proteomes" id="UP000182444"/>
    </source>
</evidence>
<dbReference type="KEGG" id="yli:2908807"/>
<reference evidence="2 4" key="1">
    <citation type="journal article" date="2016" name="PLoS ONE">
        <title>Sequence Assembly of Yarrowia lipolytica Strain W29/CLIB89 Shows Transposable Element Diversity.</title>
        <authorList>
            <person name="Magnan C."/>
            <person name="Yu J."/>
            <person name="Chang I."/>
            <person name="Jahn E."/>
            <person name="Kanomata Y."/>
            <person name="Wu J."/>
            <person name="Zeller M."/>
            <person name="Oakes M."/>
            <person name="Baldi P."/>
            <person name="Sandmeyer S."/>
        </authorList>
    </citation>
    <scope>NUCLEOTIDE SEQUENCE [LARGE SCALE GENOMIC DNA]</scope>
    <source>
        <strain evidence="2">CLIB89</strain>
        <strain evidence="4">CLIB89(W29)</strain>
    </source>
</reference>
<dbReference type="RefSeq" id="XP_505761.1">
    <property type="nucleotide sequence ID" value="XM_505761.1"/>
</dbReference>
<evidence type="ECO:0000313" key="3">
    <source>
        <dbReference type="EMBL" id="RDW28342.1"/>
    </source>
</evidence>
<dbReference type="AlphaFoldDB" id="A0A1H6PYW4"/>
<protein>
    <submittedName>
        <fullName evidence="2">Uncharacterized protein</fullName>
    </submittedName>
</protein>
<organism evidence="2 4">
    <name type="scientific">Yarrowia lipolytica</name>
    <name type="common">Candida lipolytica</name>
    <dbReference type="NCBI Taxonomy" id="4952"/>
    <lineage>
        <taxon>Eukaryota</taxon>
        <taxon>Fungi</taxon>
        <taxon>Dikarya</taxon>
        <taxon>Ascomycota</taxon>
        <taxon>Saccharomycotina</taxon>
        <taxon>Dipodascomycetes</taxon>
        <taxon>Dipodascales</taxon>
        <taxon>Dipodascales incertae sedis</taxon>
        <taxon>Yarrowia</taxon>
    </lineage>
</organism>
<dbReference type="EMBL" id="KZ857326">
    <property type="protein sequence ID" value="RDW28342.1"/>
    <property type="molecule type" value="Genomic_DNA"/>
</dbReference>
<evidence type="ECO:0000313" key="2">
    <source>
        <dbReference type="EMBL" id="AOW07576.1"/>
    </source>
</evidence>
<dbReference type="Proteomes" id="UP000256601">
    <property type="component" value="Unassembled WGS sequence"/>
</dbReference>
<keyword evidence="1" id="KW-0472">Membrane</keyword>
<dbReference type="VEuPathDB" id="FungiDB:YALI0_F22693g"/>
<feature type="transmembrane region" description="Helical" evidence="1">
    <location>
        <begin position="109"/>
        <end position="142"/>
    </location>
</feature>
<evidence type="ECO:0000256" key="1">
    <source>
        <dbReference type="SAM" id="Phobius"/>
    </source>
</evidence>
<dbReference type="Proteomes" id="UP000182444">
    <property type="component" value="Chromosome 1F"/>
</dbReference>
<evidence type="ECO:0000313" key="5">
    <source>
        <dbReference type="Proteomes" id="UP000256601"/>
    </source>
</evidence>
<dbReference type="VEuPathDB" id="FungiDB:YALI1_F29905g"/>
<sequence>MLLLRSLRVTPLGVAKPRSIAAFSSFQTAAPSTVSQTARAFSRQTTSRVANKKVNVMAQLNKFSRQFSSGRTARQVKMNNKENPNLKQKYSQHGPFSIAWNVTPPWIKFFGLALFFFNCALFITMPILFIIVPPFLLLMLWFRSRIASSQIGVMNQRWVGMAQQSLVYKTKGPLDLQKLNRVCVNRIHQAINDDERDINSILKVDPFAMSRNGQSLTLDPTGRISQSSMLYPRQTKIDTENPFDNLPGREEMIAFEELLLDKSIEGKPKQQVIGVVDVVLTHDASFDPFASHYTEADNEFHYRLEVRPAKTLFPESSDVVILSAPAPKNTEMEDVTDHIIDVDPVSKEHFGDDDKKAKKA</sequence>
<proteinExistence type="predicted"/>